<evidence type="ECO:0000256" key="1">
    <source>
        <dbReference type="ARBA" id="ARBA00001946"/>
    </source>
</evidence>
<keyword evidence="10" id="KW-0238">DNA-binding</keyword>
<dbReference type="Pfam" id="PF13344">
    <property type="entry name" value="Hydrolase_6"/>
    <property type="match status" value="1"/>
</dbReference>
<dbReference type="PRINTS" id="PR00027">
    <property type="entry name" value="PAIREDBOX"/>
</dbReference>
<proteinExistence type="inferred from homology"/>
<dbReference type="NCBIfam" id="TIGR01458">
    <property type="entry name" value="HAD-SF-IIA-hyp3"/>
    <property type="match status" value="1"/>
</dbReference>
<dbReference type="AlphaFoldDB" id="A0A914I5G1"/>
<dbReference type="InterPro" id="IPR009057">
    <property type="entry name" value="Homeodomain-like_sf"/>
</dbReference>
<dbReference type="GO" id="GO:0005634">
    <property type="term" value="C:nucleus"/>
    <property type="evidence" value="ECO:0007669"/>
    <property type="project" value="UniProtKB-SubCell"/>
</dbReference>
<sequence length="706" mass="76922">MKVTLSDKICSQRICGFLVDINGVLFDTSLDGGKAIPGSAEAVKRLYEQSCVRFVSNESSGTRKALCEKLHRLGFVELQPEHIFTPAPVAVKYLLKHGLRPELLVHKDVLPDFSEFLHIDDPNCVVLGDAEHELTFDNLNKAFRVLLNSERPRLISLGNGRFYQRADQGPCLDTGAFAAALKFSVDGDGKRCEHVVVGKPEESYFLSAIEDMGLGKDEVVMVGDDIQSDVGAAQQVGICGVQVRTGKWRPEWEQHPTVIPDMIADNLLEAAKLIPSKVPVGGYGICLNIFKMQGASNTAPSSSASSSVNPCNLVQLQHPSASCSTSASTSSSSLKYPQYHPTYHHQHHFGHPIGQQSLLSLNIDIQPSGRFGIDGASGGGHHILDIGISQQQMLQSALLQHHDQASAFLHHYQQQHHNELNSADVLKREQANLPMIQSPGSRGHTGTNQLGGVFVNGRPLPDNVRQQIVDLAKDGMRPCDISRNLLVSNGCVSKILARYYDAGTIKPRAIGGSKPRVATREVCDKIKLYKDAQPSIFAWEIRDRLKQDKVCTEETLPSVSSINRVLRSIQSRKDSGAIAGFAGGATMDSGGVAAIAMQNELIRTGISKYWPYAATWCHSHMATLPNAMHFPTISGTNMAEQCLTASTAVSFFQAKKEEVAGQSVSQQSLIMRLLSTVRHQPPKEIGKRSFCILFGFCGLVTLSTNS</sequence>
<dbReference type="SMART" id="SM00351">
    <property type="entry name" value="PAX"/>
    <property type="match status" value="1"/>
</dbReference>
<evidence type="ECO:0000256" key="12">
    <source>
        <dbReference type="ARBA" id="ARBA00023163"/>
    </source>
</evidence>
<name>A0A914I5G1_GLORO</name>
<keyword evidence="8" id="KW-0460">Magnesium</keyword>
<evidence type="ECO:0000256" key="3">
    <source>
        <dbReference type="ARBA" id="ARBA00005733"/>
    </source>
</evidence>
<evidence type="ECO:0000256" key="4">
    <source>
        <dbReference type="ARBA" id="ARBA00007958"/>
    </source>
</evidence>
<dbReference type="FunFam" id="1.10.10.10:FF:000069">
    <property type="entry name" value="Paired box protein Pax-6"/>
    <property type="match status" value="1"/>
</dbReference>
<dbReference type="PROSITE" id="PS51057">
    <property type="entry name" value="PAIRED_2"/>
    <property type="match status" value="1"/>
</dbReference>
<dbReference type="SUPFAM" id="SSF46689">
    <property type="entry name" value="Homeodomain-like"/>
    <property type="match status" value="1"/>
</dbReference>
<evidence type="ECO:0000256" key="8">
    <source>
        <dbReference type="ARBA" id="ARBA00022842"/>
    </source>
</evidence>
<evidence type="ECO:0000256" key="2">
    <source>
        <dbReference type="ARBA" id="ARBA00004123"/>
    </source>
</evidence>
<dbReference type="Pfam" id="PF00292">
    <property type="entry name" value="PAX"/>
    <property type="match status" value="1"/>
</dbReference>
<evidence type="ECO:0000256" key="6">
    <source>
        <dbReference type="ARBA" id="ARBA00022723"/>
    </source>
</evidence>
<evidence type="ECO:0000259" key="14">
    <source>
        <dbReference type="PROSITE" id="PS51057"/>
    </source>
</evidence>
<dbReference type="WBParaSite" id="Gr19_v10_g7494.t1">
    <property type="protein sequence ID" value="Gr19_v10_g7494.t1"/>
    <property type="gene ID" value="Gr19_v10_g7494"/>
</dbReference>
<dbReference type="GO" id="GO:0000978">
    <property type="term" value="F:RNA polymerase II cis-regulatory region sequence-specific DNA binding"/>
    <property type="evidence" value="ECO:0007669"/>
    <property type="project" value="TreeGrafter"/>
</dbReference>
<evidence type="ECO:0000313" key="16">
    <source>
        <dbReference type="WBParaSite" id="Gr19_v10_g7494.t1"/>
    </source>
</evidence>
<evidence type="ECO:0000313" key="15">
    <source>
        <dbReference type="Proteomes" id="UP000887572"/>
    </source>
</evidence>
<dbReference type="SUPFAM" id="SSF56784">
    <property type="entry name" value="HAD-like"/>
    <property type="match status" value="1"/>
</dbReference>
<dbReference type="InterPro" id="IPR006355">
    <property type="entry name" value="LHPP/HDHD2"/>
</dbReference>
<comment type="similarity">
    <text evidence="4">Belongs to the HAD-like hydrolase superfamily.</text>
</comment>
<dbReference type="FunFam" id="1.10.10.10:FF:000003">
    <property type="entry name" value="Paired box protein Pax-6"/>
    <property type="match status" value="1"/>
</dbReference>
<keyword evidence="11" id="KW-0371">Homeobox</keyword>
<keyword evidence="15" id="KW-1185">Reference proteome</keyword>
<dbReference type="GO" id="GO:0051240">
    <property type="term" value="P:positive regulation of multicellular organismal process"/>
    <property type="evidence" value="ECO:0007669"/>
    <property type="project" value="UniProtKB-ARBA"/>
</dbReference>
<keyword evidence="7" id="KW-0563">Paired box</keyword>
<feature type="domain" description="Paired" evidence="14">
    <location>
        <begin position="443"/>
        <end position="569"/>
    </location>
</feature>
<keyword evidence="6" id="KW-0479">Metal-binding</keyword>
<dbReference type="GO" id="GO:0048513">
    <property type="term" value="P:animal organ development"/>
    <property type="evidence" value="ECO:0007669"/>
    <property type="project" value="UniProtKB-ARBA"/>
</dbReference>
<evidence type="ECO:0000256" key="13">
    <source>
        <dbReference type="ARBA" id="ARBA00023242"/>
    </source>
</evidence>
<organism evidence="15 16">
    <name type="scientific">Globodera rostochiensis</name>
    <name type="common">Golden nematode worm</name>
    <name type="synonym">Heterodera rostochiensis</name>
    <dbReference type="NCBI Taxonomy" id="31243"/>
    <lineage>
        <taxon>Eukaryota</taxon>
        <taxon>Metazoa</taxon>
        <taxon>Ecdysozoa</taxon>
        <taxon>Nematoda</taxon>
        <taxon>Chromadorea</taxon>
        <taxon>Rhabditida</taxon>
        <taxon>Tylenchina</taxon>
        <taxon>Tylenchomorpha</taxon>
        <taxon>Tylenchoidea</taxon>
        <taxon>Heteroderidae</taxon>
        <taxon>Heteroderinae</taxon>
        <taxon>Globodera</taxon>
    </lineage>
</organism>
<dbReference type="InterPro" id="IPR036412">
    <property type="entry name" value="HAD-like_sf"/>
</dbReference>
<dbReference type="Pfam" id="PF13242">
    <property type="entry name" value="Hydrolase_like"/>
    <property type="match status" value="1"/>
</dbReference>
<keyword evidence="5" id="KW-0217">Developmental protein</keyword>
<dbReference type="Gene3D" id="1.10.10.10">
    <property type="entry name" value="Winged helix-like DNA-binding domain superfamily/Winged helix DNA-binding domain"/>
    <property type="match status" value="2"/>
</dbReference>
<comment type="cofactor">
    <cofactor evidence="1">
        <name>Mg(2+)</name>
        <dbReference type="ChEBI" id="CHEBI:18420"/>
    </cofactor>
</comment>
<comment type="subcellular location">
    <subcellularLocation>
        <location evidence="2">Nucleus</location>
    </subcellularLocation>
</comment>
<dbReference type="InterPro" id="IPR043182">
    <property type="entry name" value="PAIRED_DNA-bd_dom"/>
</dbReference>
<dbReference type="GO" id="GO:0046872">
    <property type="term" value="F:metal ion binding"/>
    <property type="evidence" value="ECO:0007669"/>
    <property type="project" value="UniProtKB-KW"/>
</dbReference>
<keyword evidence="12" id="KW-0804">Transcription</keyword>
<accession>A0A914I5G1</accession>
<dbReference type="GO" id="GO:0000981">
    <property type="term" value="F:DNA-binding transcription factor activity, RNA polymerase II-specific"/>
    <property type="evidence" value="ECO:0007669"/>
    <property type="project" value="TreeGrafter"/>
</dbReference>
<protein>
    <submittedName>
        <fullName evidence="16">Paired domain-containing protein</fullName>
    </submittedName>
</protein>
<comment type="similarity">
    <text evidence="3">Belongs to the paired homeobox family.</text>
</comment>
<evidence type="ECO:0000256" key="10">
    <source>
        <dbReference type="ARBA" id="ARBA00023125"/>
    </source>
</evidence>
<dbReference type="PANTHER" id="PTHR45636:SF41">
    <property type="entry name" value="PAIRED BOX PROTEIN PAX-6-RELATED"/>
    <property type="match status" value="1"/>
</dbReference>
<dbReference type="Gene3D" id="3.40.50.1000">
    <property type="entry name" value="HAD superfamily/HAD-like"/>
    <property type="match status" value="2"/>
</dbReference>
<dbReference type="InterPro" id="IPR043565">
    <property type="entry name" value="PAX_fam"/>
</dbReference>
<evidence type="ECO:0000256" key="11">
    <source>
        <dbReference type="ARBA" id="ARBA00023155"/>
    </source>
</evidence>
<dbReference type="InterPro" id="IPR023214">
    <property type="entry name" value="HAD_sf"/>
</dbReference>
<dbReference type="InterPro" id="IPR001523">
    <property type="entry name" value="Paired_dom"/>
</dbReference>
<dbReference type="InterPro" id="IPR036388">
    <property type="entry name" value="WH-like_DNA-bd_sf"/>
</dbReference>
<evidence type="ECO:0000256" key="5">
    <source>
        <dbReference type="ARBA" id="ARBA00022473"/>
    </source>
</evidence>
<keyword evidence="13" id="KW-0539">Nucleus</keyword>
<evidence type="ECO:0000256" key="7">
    <source>
        <dbReference type="ARBA" id="ARBA00022724"/>
    </source>
</evidence>
<dbReference type="Proteomes" id="UP000887572">
    <property type="component" value="Unplaced"/>
</dbReference>
<dbReference type="GO" id="GO:0016791">
    <property type="term" value="F:phosphatase activity"/>
    <property type="evidence" value="ECO:0007669"/>
    <property type="project" value="InterPro"/>
</dbReference>
<dbReference type="InterPro" id="IPR006357">
    <property type="entry name" value="HAD-SF_hydro_IIA"/>
</dbReference>
<dbReference type="PANTHER" id="PTHR45636">
    <property type="entry name" value="PAIRED BOX PROTEIN PAX-6-RELATED-RELATED"/>
    <property type="match status" value="1"/>
</dbReference>
<dbReference type="PROSITE" id="PS00034">
    <property type="entry name" value="PAIRED_1"/>
    <property type="match status" value="1"/>
</dbReference>
<keyword evidence="9" id="KW-0805">Transcription regulation</keyword>
<evidence type="ECO:0000256" key="9">
    <source>
        <dbReference type="ARBA" id="ARBA00023015"/>
    </source>
</evidence>
<reference evidence="16" key="1">
    <citation type="submission" date="2022-11" db="UniProtKB">
        <authorList>
            <consortium name="WormBaseParasite"/>
        </authorList>
    </citation>
    <scope>IDENTIFICATION</scope>
</reference>